<protein>
    <recommendedName>
        <fullName evidence="3">Alcohol acetyltransferase</fullName>
    </recommendedName>
</protein>
<evidence type="ECO:0000313" key="1">
    <source>
        <dbReference type="EMBL" id="KAF2846134.1"/>
    </source>
</evidence>
<reference evidence="1" key="1">
    <citation type="submission" date="2020-01" db="EMBL/GenBank/DDBJ databases">
        <authorList>
            <consortium name="DOE Joint Genome Institute"/>
            <person name="Haridas S."/>
            <person name="Albert R."/>
            <person name="Binder M."/>
            <person name="Bloem J."/>
            <person name="Labutti K."/>
            <person name="Salamov A."/>
            <person name="Andreopoulos B."/>
            <person name="Baker S.E."/>
            <person name="Barry K."/>
            <person name="Bills G."/>
            <person name="Bluhm B.H."/>
            <person name="Cannon C."/>
            <person name="Castanera R."/>
            <person name="Culley D.E."/>
            <person name="Daum C."/>
            <person name="Ezra D."/>
            <person name="Gonzalez J.B."/>
            <person name="Henrissat B."/>
            <person name="Kuo A."/>
            <person name="Liang C."/>
            <person name="Lipzen A."/>
            <person name="Lutzoni F."/>
            <person name="Magnuson J."/>
            <person name="Mondo S."/>
            <person name="Nolan M."/>
            <person name="Ohm R."/>
            <person name="Pangilinan J."/>
            <person name="Park H.-J."/>
            <person name="Ramirez L."/>
            <person name="Alfaro M."/>
            <person name="Sun H."/>
            <person name="Tritt A."/>
            <person name="Yoshinaga Y."/>
            <person name="Zwiers L.-H."/>
            <person name="Turgeon B.G."/>
            <person name="Goodwin S.B."/>
            <person name="Spatafora J.W."/>
            <person name="Crous P.W."/>
            <person name="Grigoriev I.V."/>
        </authorList>
    </citation>
    <scope>NUCLEOTIDE SEQUENCE</scope>
    <source>
        <strain evidence="1">IPT5</strain>
    </source>
</reference>
<sequence length="456" mass="50854">MDVRQLAKLRPLGKLETVSSVCHHLSYYNNVGLSALYKISSPSAKYDLDHIIYVVLERVVNEHSILSAIPVDENTPKPYLARLHSIDLNRSITFIERSKQVDLDEAEDKELDAILQHEANTNFKQDYGVLLFYRLLVVHTHGVDNEFTASFIFHHAIGDGVARLTFHKSFLSALRTASTSETPTPSQRQYIIPTNKQDLLPPLENLHPLPLPPLPPPFHQILNLTRNISTTFVKDCKKRNLTVTAGLIPLIAPILFDSLPRDTEALTCIIPVSLQPWLPREIMKEWMGTWIDAFKVKILSTAQDSTNAWSQTNQDIWPQARGTMKQIQTYLKNTSPSDEPHAGVAIFKTIPDVSPIFQGAPGNPRDALFELSNLGVLPKNPLRASDTMNGQEAWRVGKVTFSRSVVVSGSVLTVNVVTGGDGRIKLGFTWQENVVENSLIQTLVAGIESYFGVRGV</sequence>
<keyword evidence="2" id="KW-1185">Reference proteome</keyword>
<dbReference type="OrthoDB" id="2150604at2759"/>
<organism evidence="1 2">
    <name type="scientific">Plenodomus tracheiphilus IPT5</name>
    <dbReference type="NCBI Taxonomy" id="1408161"/>
    <lineage>
        <taxon>Eukaryota</taxon>
        <taxon>Fungi</taxon>
        <taxon>Dikarya</taxon>
        <taxon>Ascomycota</taxon>
        <taxon>Pezizomycotina</taxon>
        <taxon>Dothideomycetes</taxon>
        <taxon>Pleosporomycetidae</taxon>
        <taxon>Pleosporales</taxon>
        <taxon>Pleosporineae</taxon>
        <taxon>Leptosphaeriaceae</taxon>
        <taxon>Plenodomus</taxon>
    </lineage>
</organism>
<dbReference type="PANTHER" id="PTHR28037">
    <property type="entry name" value="ALCOHOL O-ACETYLTRANSFERASE 1-RELATED"/>
    <property type="match status" value="1"/>
</dbReference>
<accession>A0A6A7ATP4</accession>
<evidence type="ECO:0000313" key="2">
    <source>
        <dbReference type="Proteomes" id="UP000799423"/>
    </source>
</evidence>
<name>A0A6A7ATP4_9PLEO</name>
<dbReference type="PANTHER" id="PTHR28037:SF1">
    <property type="entry name" value="ALCOHOL O-ACETYLTRANSFERASE 1-RELATED"/>
    <property type="match status" value="1"/>
</dbReference>
<dbReference type="Gene3D" id="3.30.559.10">
    <property type="entry name" value="Chloramphenicol acetyltransferase-like domain"/>
    <property type="match status" value="1"/>
</dbReference>
<dbReference type="EMBL" id="MU006338">
    <property type="protein sequence ID" value="KAF2846134.1"/>
    <property type="molecule type" value="Genomic_DNA"/>
</dbReference>
<dbReference type="AlphaFoldDB" id="A0A6A7ATP4"/>
<dbReference type="GO" id="GO:0008080">
    <property type="term" value="F:N-acetyltransferase activity"/>
    <property type="evidence" value="ECO:0007669"/>
    <property type="project" value="TreeGrafter"/>
</dbReference>
<dbReference type="InterPro" id="IPR023213">
    <property type="entry name" value="CAT-like_dom_sf"/>
</dbReference>
<dbReference type="SUPFAM" id="SSF52777">
    <property type="entry name" value="CoA-dependent acyltransferases"/>
    <property type="match status" value="1"/>
</dbReference>
<gene>
    <name evidence="1" type="ORF">T440DRAFT_502005</name>
</gene>
<evidence type="ECO:0008006" key="3">
    <source>
        <dbReference type="Google" id="ProtNLM"/>
    </source>
</evidence>
<dbReference type="InterPro" id="IPR052058">
    <property type="entry name" value="Alcohol_O-acetyltransferase"/>
</dbReference>
<proteinExistence type="predicted"/>
<dbReference type="Proteomes" id="UP000799423">
    <property type="component" value="Unassembled WGS sequence"/>
</dbReference>